<evidence type="ECO:0000256" key="1">
    <source>
        <dbReference type="SAM" id="MobiDB-lite"/>
    </source>
</evidence>
<comment type="caution">
    <text evidence="2">The sequence shown here is derived from an EMBL/GenBank/DDBJ whole genome shotgun (WGS) entry which is preliminary data.</text>
</comment>
<dbReference type="Proteomes" id="UP001610990">
    <property type="component" value="Unassembled WGS sequence"/>
</dbReference>
<organism evidence="2 3">
    <name type="scientific">Streptomyces celluloflavus</name>
    <dbReference type="NCBI Taxonomy" id="58344"/>
    <lineage>
        <taxon>Bacteria</taxon>
        <taxon>Bacillati</taxon>
        <taxon>Actinomycetota</taxon>
        <taxon>Actinomycetes</taxon>
        <taxon>Kitasatosporales</taxon>
        <taxon>Streptomycetaceae</taxon>
        <taxon>Streptomyces</taxon>
    </lineage>
</organism>
<accession>A0ABW7RF66</accession>
<evidence type="ECO:0000313" key="3">
    <source>
        <dbReference type="Proteomes" id="UP001610990"/>
    </source>
</evidence>
<dbReference type="EMBL" id="JBIRGH010000009">
    <property type="protein sequence ID" value="MFH8586166.1"/>
    <property type="molecule type" value="Genomic_DNA"/>
</dbReference>
<gene>
    <name evidence="2" type="ORF">ACH4GP_17425</name>
</gene>
<feature type="compositionally biased region" description="Low complexity" evidence="1">
    <location>
        <begin position="190"/>
        <end position="201"/>
    </location>
</feature>
<dbReference type="Pfam" id="PF09344">
    <property type="entry name" value="Cas_CT1975"/>
    <property type="match status" value="1"/>
</dbReference>
<keyword evidence="3" id="KW-1185">Reference proteome</keyword>
<evidence type="ECO:0000313" key="2">
    <source>
        <dbReference type="EMBL" id="MFH8586166.1"/>
    </source>
</evidence>
<protein>
    <submittedName>
        <fullName evidence="2">Type I-E CRISPR-associated protein Cas7/Cse4/CasC</fullName>
    </submittedName>
</protein>
<dbReference type="InterPro" id="IPR010148">
    <property type="entry name" value="CRISPR-assoc_prot_CT1975"/>
</dbReference>
<dbReference type="RefSeq" id="WP_397673174.1">
    <property type="nucleotide sequence ID" value="NZ_JBIRFW010000015.1"/>
</dbReference>
<proteinExistence type="predicted"/>
<feature type="compositionally biased region" description="Basic residues" evidence="1">
    <location>
        <begin position="49"/>
        <end position="59"/>
    </location>
</feature>
<reference evidence="2 3" key="1">
    <citation type="submission" date="2024-10" db="EMBL/GenBank/DDBJ databases">
        <title>The Natural Products Discovery Center: Release of the First 8490 Sequenced Strains for Exploring Actinobacteria Biosynthetic Diversity.</title>
        <authorList>
            <person name="Kalkreuter E."/>
            <person name="Kautsar S.A."/>
            <person name="Yang D."/>
            <person name="Bader C.D."/>
            <person name="Teijaro C.N."/>
            <person name="Fluegel L."/>
            <person name="Davis C.M."/>
            <person name="Simpson J.R."/>
            <person name="Lauterbach L."/>
            <person name="Steele A.D."/>
            <person name="Gui C."/>
            <person name="Meng S."/>
            <person name="Li G."/>
            <person name="Viehrig K."/>
            <person name="Ye F."/>
            <person name="Su P."/>
            <person name="Kiefer A.F."/>
            <person name="Nichols A."/>
            <person name="Cepeda A.J."/>
            <person name="Yan W."/>
            <person name="Fan B."/>
            <person name="Jiang Y."/>
            <person name="Adhikari A."/>
            <person name="Zheng C.-J."/>
            <person name="Schuster L."/>
            <person name="Cowan T.M."/>
            <person name="Smanski M.J."/>
            <person name="Chevrette M.G."/>
            <person name="De Carvalho L.P.S."/>
            <person name="Shen B."/>
        </authorList>
    </citation>
    <scope>NUCLEOTIDE SEQUENCE [LARGE SCALE GENOMIC DNA]</scope>
    <source>
        <strain evidence="2 3">NPDC018013</strain>
    </source>
</reference>
<feature type="region of interest" description="Disordered" evidence="1">
    <location>
        <begin position="170"/>
        <end position="205"/>
    </location>
</feature>
<feature type="region of interest" description="Disordered" evidence="1">
    <location>
        <begin position="49"/>
        <end position="69"/>
    </location>
</feature>
<feature type="compositionally biased region" description="Basic residues" evidence="1">
    <location>
        <begin position="170"/>
        <end position="179"/>
    </location>
</feature>
<sequence length="455" mass="49184">MTESPRSQFLSLHLIETLAAVLPVRDENSQPKTLVFGGVERHMITSQARRRAERVHARNRANAGRGALKGRSMGVRTREWAILAGRELESAHGWDRERALNTARAVMEATGLKFGDPKKKTVANLTKVLVFAPSDAAARIAGHIAGQAVEVEEWRDSYLEAQARAEAAKKARRGARKKAGSQPEAEEAPEGAPTAEPAATAPLPPLPKATRDAILLALAPRDAVDIALYGRFLAELPDSPNVDGAVQTGHAFTVHESEQIEDFYAAADDAKLDRKRNALSFLDAADDAGAGMTGYQSLISGTFYRHAVLDRTQLRTNLRVAGMDEAAAEKAASEAEKEFVNAFVEAFPEAKKNSTASTGSLPALVLAFEGERPYNYASAFQRPVVEGPVPAGGEGPAGPAAVRRLLRHHTFVSRRREDLRTARILTYDPEIDVLLGELGLPESLTVVERAEDLTP</sequence>
<name>A0ABW7RF66_9ACTN</name>